<keyword evidence="2" id="KW-1185">Reference proteome</keyword>
<reference evidence="2" key="1">
    <citation type="journal article" date="2017" name="Nat. Ecol. Evol.">
        <title>Genome expansion and lineage-specific genetic innovations in the forest pathogenic fungi Armillaria.</title>
        <authorList>
            <person name="Sipos G."/>
            <person name="Prasanna A.N."/>
            <person name="Walter M.C."/>
            <person name="O'Connor E."/>
            <person name="Balint B."/>
            <person name="Krizsan K."/>
            <person name="Kiss B."/>
            <person name="Hess J."/>
            <person name="Varga T."/>
            <person name="Slot J."/>
            <person name="Riley R."/>
            <person name="Boka B."/>
            <person name="Rigling D."/>
            <person name="Barry K."/>
            <person name="Lee J."/>
            <person name="Mihaltcheva S."/>
            <person name="LaButti K."/>
            <person name="Lipzen A."/>
            <person name="Waldron R."/>
            <person name="Moloney N.M."/>
            <person name="Sperisen C."/>
            <person name="Kredics L."/>
            <person name="Vagvoelgyi C."/>
            <person name="Patrignani A."/>
            <person name="Fitzpatrick D."/>
            <person name="Nagy I."/>
            <person name="Doyle S."/>
            <person name="Anderson J.B."/>
            <person name="Grigoriev I.V."/>
            <person name="Gueldener U."/>
            <person name="Muensterkoetter M."/>
            <person name="Nagy L.G."/>
        </authorList>
    </citation>
    <scope>NUCLEOTIDE SEQUENCE [LARGE SCALE GENOMIC DNA]</scope>
    <source>
        <strain evidence="2">Ar21-2</strain>
    </source>
</reference>
<gene>
    <name evidence="1" type="ORF">ARMGADRAFT_295224</name>
</gene>
<accession>A0A2H3DHB3</accession>
<organism evidence="1 2">
    <name type="scientific">Armillaria gallica</name>
    <name type="common">Bulbous honey fungus</name>
    <name type="synonym">Armillaria bulbosa</name>
    <dbReference type="NCBI Taxonomy" id="47427"/>
    <lineage>
        <taxon>Eukaryota</taxon>
        <taxon>Fungi</taxon>
        <taxon>Dikarya</taxon>
        <taxon>Basidiomycota</taxon>
        <taxon>Agaricomycotina</taxon>
        <taxon>Agaricomycetes</taxon>
        <taxon>Agaricomycetidae</taxon>
        <taxon>Agaricales</taxon>
        <taxon>Marasmiineae</taxon>
        <taxon>Physalacriaceae</taxon>
        <taxon>Armillaria</taxon>
    </lineage>
</organism>
<proteinExistence type="predicted"/>
<dbReference type="AlphaFoldDB" id="A0A2H3DHB3"/>
<name>A0A2H3DHB3_ARMGA</name>
<evidence type="ECO:0000313" key="1">
    <source>
        <dbReference type="EMBL" id="PBK90852.1"/>
    </source>
</evidence>
<evidence type="ECO:0000313" key="2">
    <source>
        <dbReference type="Proteomes" id="UP000217790"/>
    </source>
</evidence>
<protein>
    <submittedName>
        <fullName evidence="1">Uncharacterized protein</fullName>
    </submittedName>
</protein>
<dbReference type="EMBL" id="KZ293664">
    <property type="protein sequence ID" value="PBK90852.1"/>
    <property type="molecule type" value="Genomic_DNA"/>
</dbReference>
<dbReference type="InParanoid" id="A0A2H3DHB3"/>
<dbReference type="Proteomes" id="UP000217790">
    <property type="component" value="Unassembled WGS sequence"/>
</dbReference>
<sequence>MHNTALITSNGCTPFHDTLDSMPKHRPLTPQSYIADYLMISGCITLQRATSHRLPLLCVTERYGFRGLSISASIGTSAHLKYRTRIDIWWEYASQCYIQGSHLEQRARSLDACVHSPALDRTYFPSMTPLVHSRVDSRPASALYRAKTLSSTAGVFLPGCGTYLITSSTTAHVDGPTYLGTR</sequence>